<dbReference type="PROSITE" id="PS51186">
    <property type="entry name" value="GNAT"/>
    <property type="match status" value="1"/>
</dbReference>
<dbReference type="GO" id="GO:0016747">
    <property type="term" value="F:acyltransferase activity, transferring groups other than amino-acyl groups"/>
    <property type="evidence" value="ECO:0007669"/>
    <property type="project" value="InterPro"/>
</dbReference>
<dbReference type="Pfam" id="PF00583">
    <property type="entry name" value="Acetyltransf_1"/>
    <property type="match status" value="1"/>
</dbReference>
<name>A0A0U2XBB1_9BACL</name>
<dbReference type="STRING" id="200991.AUC31_02055"/>
<dbReference type="AlphaFoldDB" id="A0A0U2XBB1"/>
<dbReference type="InterPro" id="IPR008125">
    <property type="entry name" value="Streptothricin_AcTrfase"/>
</dbReference>
<gene>
    <name evidence="2" type="ORF">AUC31_02055</name>
</gene>
<dbReference type="InterPro" id="IPR000182">
    <property type="entry name" value="GNAT_dom"/>
</dbReference>
<protein>
    <submittedName>
        <fullName evidence="2">GCN5 family acetyltransferase</fullName>
    </submittedName>
</protein>
<sequence length="182" mass="20913">MELNEKVSIKQLKKELIPVVNQANEPFSIIGNILPSFSNGKWSYKERLYDNPSETCFPDDQLNWEEYIDSEKKVVFLAMQGEKCVGQIRLVKDWNRFAYIENIAVCKSFRKKGVSQLLLEAAQKWAKGQSLIGLSLEAQNDNVIACRFYANQGFVLGGADTLKQKANPNIDITLYWYKVFEF</sequence>
<organism evidence="2 3">
    <name type="scientific">Planococcus rifietoensis</name>
    <dbReference type="NCBI Taxonomy" id="200991"/>
    <lineage>
        <taxon>Bacteria</taxon>
        <taxon>Bacillati</taxon>
        <taxon>Bacillota</taxon>
        <taxon>Bacilli</taxon>
        <taxon>Bacillales</taxon>
        <taxon>Caryophanaceae</taxon>
        <taxon>Planococcus</taxon>
    </lineage>
</organism>
<dbReference type="CDD" id="cd04301">
    <property type="entry name" value="NAT_SF"/>
    <property type="match status" value="1"/>
</dbReference>
<accession>A0A0U2XBB1</accession>
<dbReference type="EMBL" id="CP013659">
    <property type="protein sequence ID" value="ALS74111.1"/>
    <property type="molecule type" value="Genomic_DNA"/>
</dbReference>
<dbReference type="SUPFAM" id="SSF55729">
    <property type="entry name" value="Acyl-CoA N-acyltransferases (Nat)"/>
    <property type="match status" value="1"/>
</dbReference>
<proteinExistence type="predicted"/>
<dbReference type="OrthoDB" id="9800193at2"/>
<evidence type="ECO:0000313" key="2">
    <source>
        <dbReference type="EMBL" id="ALS74111.1"/>
    </source>
</evidence>
<keyword evidence="3" id="KW-1185">Reference proteome</keyword>
<dbReference type="InterPro" id="IPR016181">
    <property type="entry name" value="Acyl_CoA_acyltransferase"/>
</dbReference>
<evidence type="ECO:0000313" key="3">
    <source>
        <dbReference type="Proteomes" id="UP000067683"/>
    </source>
</evidence>
<dbReference type="Gene3D" id="3.40.630.30">
    <property type="match status" value="1"/>
</dbReference>
<evidence type="ECO:0000259" key="1">
    <source>
        <dbReference type="PROSITE" id="PS51186"/>
    </source>
</evidence>
<dbReference type="Proteomes" id="UP000067683">
    <property type="component" value="Chromosome"/>
</dbReference>
<dbReference type="PRINTS" id="PR01754">
    <property type="entry name" value="SACTRNSFRASE"/>
</dbReference>
<dbReference type="RefSeq" id="WP_058380819.1">
    <property type="nucleotide sequence ID" value="NZ_CP013659.2"/>
</dbReference>
<reference evidence="2" key="1">
    <citation type="submission" date="2016-01" db="EMBL/GenBank/DDBJ databases">
        <title>Complete genome of Planococcus rifietoensis type strain M8.</title>
        <authorList>
            <person name="See-Too W.S."/>
        </authorList>
    </citation>
    <scope>NUCLEOTIDE SEQUENCE [LARGE SCALE GENOMIC DNA]</scope>
    <source>
        <strain evidence="2">M8</strain>
    </source>
</reference>
<feature type="domain" description="N-acetyltransferase" evidence="1">
    <location>
        <begin position="35"/>
        <end position="181"/>
    </location>
</feature>
<dbReference type="KEGG" id="prt:AUC31_02055"/>